<evidence type="ECO:0000313" key="3">
    <source>
        <dbReference type="Proteomes" id="UP000585050"/>
    </source>
</evidence>
<dbReference type="AlphaFoldDB" id="A0A7X8XXS8"/>
<keyword evidence="1" id="KW-0472">Membrane</keyword>
<keyword evidence="3" id="KW-1185">Reference proteome</keyword>
<feature type="transmembrane region" description="Helical" evidence="1">
    <location>
        <begin position="12"/>
        <end position="30"/>
    </location>
</feature>
<sequence length="139" mass="16081">MEKIKFIKVPQWAELLMHAFAIVLVVYGSGTIESVLSASERNIIMGTGFAVLIIFQSKVFWWKHVVDITKTGIYIKVNTKKGIRFRFKDILSSSLKKDILTITLKSKEEFEISLKNIDRNDVQELNYLLMSKVIDKIER</sequence>
<evidence type="ECO:0008006" key="4">
    <source>
        <dbReference type="Google" id="ProtNLM"/>
    </source>
</evidence>
<accession>A0A7X8XXS8</accession>
<keyword evidence="1" id="KW-1133">Transmembrane helix</keyword>
<evidence type="ECO:0000313" key="2">
    <source>
        <dbReference type="EMBL" id="NLR93541.1"/>
    </source>
</evidence>
<dbReference type="EMBL" id="JABAIL010000007">
    <property type="protein sequence ID" value="NLR93541.1"/>
    <property type="molecule type" value="Genomic_DNA"/>
</dbReference>
<keyword evidence="1" id="KW-0812">Transmembrane</keyword>
<proteinExistence type="predicted"/>
<dbReference type="Proteomes" id="UP000585050">
    <property type="component" value="Unassembled WGS sequence"/>
</dbReference>
<organism evidence="2 3">
    <name type="scientific">Flammeovirga agarivorans</name>
    <dbReference type="NCBI Taxonomy" id="2726742"/>
    <lineage>
        <taxon>Bacteria</taxon>
        <taxon>Pseudomonadati</taxon>
        <taxon>Bacteroidota</taxon>
        <taxon>Cytophagia</taxon>
        <taxon>Cytophagales</taxon>
        <taxon>Flammeovirgaceae</taxon>
        <taxon>Flammeovirga</taxon>
    </lineage>
</organism>
<dbReference type="RefSeq" id="WP_168884257.1">
    <property type="nucleotide sequence ID" value="NZ_JABAIL010000007.1"/>
</dbReference>
<protein>
    <recommendedName>
        <fullName evidence="4">PH domain-containing protein</fullName>
    </recommendedName>
</protein>
<gene>
    <name evidence="2" type="ORF">HGP29_20250</name>
</gene>
<comment type="caution">
    <text evidence="2">The sequence shown here is derived from an EMBL/GenBank/DDBJ whole genome shotgun (WGS) entry which is preliminary data.</text>
</comment>
<evidence type="ECO:0000256" key="1">
    <source>
        <dbReference type="SAM" id="Phobius"/>
    </source>
</evidence>
<reference evidence="2 3" key="1">
    <citation type="submission" date="2020-04" db="EMBL/GenBank/DDBJ databases">
        <title>Flammeovirga sp. SR4, a novel species isolated from seawater.</title>
        <authorList>
            <person name="Wang X."/>
        </authorList>
    </citation>
    <scope>NUCLEOTIDE SEQUENCE [LARGE SCALE GENOMIC DNA]</scope>
    <source>
        <strain evidence="2 3">SR4</strain>
    </source>
</reference>
<name>A0A7X8XXS8_9BACT</name>